<dbReference type="Pfam" id="PF13639">
    <property type="entry name" value="zf-RING_2"/>
    <property type="match status" value="1"/>
</dbReference>
<gene>
    <name evidence="5" type="ORF">CAUPRSCDRAFT_11384</name>
</gene>
<feature type="region of interest" description="Disordered" evidence="3">
    <location>
        <begin position="328"/>
        <end position="434"/>
    </location>
</feature>
<feature type="compositionally biased region" description="Low complexity" evidence="3">
    <location>
        <begin position="396"/>
        <end position="423"/>
    </location>
</feature>
<dbReference type="GO" id="GO:0005634">
    <property type="term" value="C:nucleus"/>
    <property type="evidence" value="ECO:0007669"/>
    <property type="project" value="InterPro"/>
</dbReference>
<evidence type="ECO:0000313" key="6">
    <source>
        <dbReference type="Proteomes" id="UP000268535"/>
    </source>
</evidence>
<keyword evidence="1" id="KW-0863">Zinc-finger</keyword>
<dbReference type="InterPro" id="IPR013083">
    <property type="entry name" value="Znf_RING/FYVE/PHD"/>
</dbReference>
<sequence length="607" mass="64294">MTPVEPPALPSDDLLAPCSIMTTSSLTPSPHTLVRAEGWLDPLNHVAAASVYASASAIDTLPDHALHIDSLPETTTAMPSSPAPLLPQASSKTILPPRATSIPTVMEMSATAAPSAERHALSVVMAPAGPSAQLLTSGRVRAVTDEHVVFSDTPVTPLSSFLRPGVRNTHDRPNPFHRSAVASQHPAAAPPSVRRFPMSQPCAVAHDDLVLEDDHERPAYERQSLYKRARTMVRMGSMPSVMSPVMTRMTRKYPPIPNHSRSLPPAATRVPAGSNGMSLSAHADHPTGTAPALVEEAAADISTTPPTPSPPPVSPRRPVDYSAAAIEPVSLPGGASPPRDERPASARSPHTVVFEAFDPEPELDKEEESLTPPIPPPPMPPPTAERQPAVSTSTSPAAGPPGIATPGRPDDAAFADGAPSASAEPLNTRPPPTATIPVTADLVKQYELESAYECTICSEDVMDVGPHVASALRCGHTFGDACIRRWIKTRTAKKGEKARCPACMAPCVARDLRRILPKATIVRSDASANELVDKYQAAQQTIAALQVQLNKYQSLYQAEAEMGRLFHAEIVQLKQQLATRDHVKAKQGNCSSGPMTAAISPRTSSTA</sequence>
<dbReference type="InterPro" id="IPR001841">
    <property type="entry name" value="Znf_RING"/>
</dbReference>
<dbReference type="AlphaFoldDB" id="A0A4P9WX76"/>
<dbReference type="PANTHER" id="PTHR16047">
    <property type="entry name" value="RFWD3 PROTEIN"/>
    <property type="match status" value="1"/>
</dbReference>
<reference evidence="6" key="1">
    <citation type="journal article" date="2018" name="Nat. Microbiol.">
        <title>Leveraging single-cell genomics to expand the fungal tree of life.</title>
        <authorList>
            <person name="Ahrendt S.R."/>
            <person name="Quandt C.A."/>
            <person name="Ciobanu D."/>
            <person name="Clum A."/>
            <person name="Salamov A."/>
            <person name="Andreopoulos B."/>
            <person name="Cheng J.F."/>
            <person name="Woyke T."/>
            <person name="Pelin A."/>
            <person name="Henrissat B."/>
            <person name="Reynolds N.K."/>
            <person name="Benny G.L."/>
            <person name="Smith M.E."/>
            <person name="James T.Y."/>
            <person name="Grigoriev I.V."/>
        </authorList>
    </citation>
    <scope>NUCLEOTIDE SEQUENCE [LARGE SCALE GENOMIC DNA]</scope>
    <source>
        <strain evidence="6">ATCC 52028</strain>
    </source>
</reference>
<evidence type="ECO:0000256" key="2">
    <source>
        <dbReference type="SAM" id="Coils"/>
    </source>
</evidence>
<dbReference type="SUPFAM" id="SSF57850">
    <property type="entry name" value="RING/U-box"/>
    <property type="match status" value="1"/>
</dbReference>
<feature type="domain" description="RING-type" evidence="4">
    <location>
        <begin position="454"/>
        <end position="503"/>
    </location>
</feature>
<dbReference type="GO" id="GO:0016567">
    <property type="term" value="P:protein ubiquitination"/>
    <property type="evidence" value="ECO:0007669"/>
    <property type="project" value="InterPro"/>
</dbReference>
<evidence type="ECO:0000256" key="1">
    <source>
        <dbReference type="PROSITE-ProRule" id="PRU00175"/>
    </source>
</evidence>
<dbReference type="SMART" id="SM00184">
    <property type="entry name" value="RING"/>
    <property type="match status" value="1"/>
</dbReference>
<feature type="non-terminal residue" evidence="5">
    <location>
        <position position="607"/>
    </location>
</feature>
<feature type="compositionally biased region" description="Acidic residues" evidence="3">
    <location>
        <begin position="357"/>
        <end position="369"/>
    </location>
</feature>
<name>A0A4P9WX76_9FUNG</name>
<dbReference type="PROSITE" id="PS50089">
    <property type="entry name" value="ZF_RING_2"/>
    <property type="match status" value="1"/>
</dbReference>
<feature type="coiled-coil region" evidence="2">
    <location>
        <begin position="528"/>
        <end position="555"/>
    </location>
</feature>
<keyword evidence="2" id="KW-0175">Coiled coil</keyword>
<dbReference type="InterPro" id="IPR037381">
    <property type="entry name" value="RFWD3"/>
</dbReference>
<proteinExistence type="predicted"/>
<dbReference type="Proteomes" id="UP000268535">
    <property type="component" value="Unassembled WGS sequence"/>
</dbReference>
<dbReference type="GO" id="GO:0036297">
    <property type="term" value="P:interstrand cross-link repair"/>
    <property type="evidence" value="ECO:0007669"/>
    <property type="project" value="InterPro"/>
</dbReference>
<evidence type="ECO:0000256" key="3">
    <source>
        <dbReference type="SAM" id="MobiDB-lite"/>
    </source>
</evidence>
<dbReference type="PANTHER" id="PTHR16047:SF7">
    <property type="entry name" value="E3 UBIQUITIN-PROTEIN LIGASE RFWD3"/>
    <property type="match status" value="1"/>
</dbReference>
<dbReference type="EMBL" id="ML009522">
    <property type="protein sequence ID" value="RKO96923.1"/>
    <property type="molecule type" value="Genomic_DNA"/>
</dbReference>
<keyword evidence="1" id="KW-0479">Metal-binding</keyword>
<protein>
    <recommendedName>
        <fullName evidence="4">RING-type domain-containing protein</fullName>
    </recommendedName>
</protein>
<evidence type="ECO:0000313" key="5">
    <source>
        <dbReference type="EMBL" id="RKO96923.1"/>
    </source>
</evidence>
<accession>A0A4P9WX76</accession>
<evidence type="ECO:0000259" key="4">
    <source>
        <dbReference type="PROSITE" id="PS50089"/>
    </source>
</evidence>
<dbReference type="GO" id="GO:0008270">
    <property type="term" value="F:zinc ion binding"/>
    <property type="evidence" value="ECO:0007669"/>
    <property type="project" value="UniProtKB-KW"/>
</dbReference>
<feature type="region of interest" description="Disordered" evidence="3">
    <location>
        <begin position="251"/>
        <end position="287"/>
    </location>
</feature>
<organism evidence="5 6">
    <name type="scientific">Caulochytrium protostelioides</name>
    <dbReference type="NCBI Taxonomy" id="1555241"/>
    <lineage>
        <taxon>Eukaryota</taxon>
        <taxon>Fungi</taxon>
        <taxon>Fungi incertae sedis</taxon>
        <taxon>Chytridiomycota</taxon>
        <taxon>Chytridiomycota incertae sedis</taxon>
        <taxon>Chytridiomycetes</taxon>
        <taxon>Caulochytriales</taxon>
        <taxon>Caulochytriaceae</taxon>
        <taxon>Caulochytrium</taxon>
    </lineage>
</organism>
<feature type="region of interest" description="Disordered" evidence="3">
    <location>
        <begin position="585"/>
        <end position="607"/>
    </location>
</feature>
<keyword evidence="1" id="KW-0862">Zinc</keyword>
<feature type="compositionally biased region" description="Pro residues" evidence="3">
    <location>
        <begin position="372"/>
        <end position="383"/>
    </location>
</feature>
<dbReference type="Gene3D" id="3.30.40.10">
    <property type="entry name" value="Zinc/RING finger domain, C3HC4 (zinc finger)"/>
    <property type="match status" value="1"/>
</dbReference>
<dbReference type="GO" id="GO:0004842">
    <property type="term" value="F:ubiquitin-protein transferase activity"/>
    <property type="evidence" value="ECO:0007669"/>
    <property type="project" value="InterPro"/>
</dbReference>